<accession>A0AAV1KB52</accession>
<feature type="region of interest" description="Disordered" evidence="8">
    <location>
        <begin position="827"/>
        <end position="863"/>
    </location>
</feature>
<feature type="domain" description="WD repeat-containing protein 75 second beta-propeller" evidence="9">
    <location>
        <begin position="585"/>
        <end position="727"/>
    </location>
</feature>
<dbReference type="Gene3D" id="2.130.10.10">
    <property type="entry name" value="YVTN repeat-like/Quinoprotein amine dehydrogenase"/>
    <property type="match status" value="3"/>
</dbReference>
<dbReference type="InterPro" id="IPR053826">
    <property type="entry name" value="WDR75"/>
</dbReference>
<keyword evidence="4" id="KW-0853">WD repeat</keyword>
<evidence type="ECO:0000256" key="5">
    <source>
        <dbReference type="ARBA" id="ARBA00022737"/>
    </source>
</evidence>
<dbReference type="GO" id="GO:0032040">
    <property type="term" value="C:small-subunit processome"/>
    <property type="evidence" value="ECO:0007669"/>
    <property type="project" value="InterPro"/>
</dbReference>
<evidence type="ECO:0000256" key="8">
    <source>
        <dbReference type="SAM" id="MobiDB-lite"/>
    </source>
</evidence>
<evidence type="ECO:0000259" key="9">
    <source>
        <dbReference type="Pfam" id="PF23769"/>
    </source>
</evidence>
<keyword evidence="2" id="KW-0690">Ribosome biogenesis</keyword>
<dbReference type="Proteomes" id="UP001314205">
    <property type="component" value="Unassembled WGS sequence"/>
</dbReference>
<comment type="caution">
    <text evidence="10">The sequence shown here is derived from an EMBL/GenBank/DDBJ whole genome shotgun (WGS) entry which is preliminary data.</text>
</comment>
<dbReference type="InterPro" id="IPR036322">
    <property type="entry name" value="WD40_repeat_dom_sf"/>
</dbReference>
<dbReference type="InterPro" id="IPR057644">
    <property type="entry name" value="Beta-prop_WDR75_2nd"/>
</dbReference>
<feature type="compositionally biased region" description="Polar residues" evidence="8">
    <location>
        <begin position="854"/>
        <end position="863"/>
    </location>
</feature>
<dbReference type="AlphaFoldDB" id="A0AAV1KB52"/>
<keyword evidence="7" id="KW-0539">Nucleus</keyword>
<dbReference type="PANTHER" id="PTHR44215">
    <property type="entry name" value="WD REPEAT-CONTAINING PROTEIN 75"/>
    <property type="match status" value="1"/>
</dbReference>
<dbReference type="EMBL" id="CAVLGL010000013">
    <property type="protein sequence ID" value="CAK1580238.1"/>
    <property type="molecule type" value="Genomic_DNA"/>
</dbReference>
<dbReference type="GO" id="GO:0045943">
    <property type="term" value="P:positive regulation of transcription by RNA polymerase I"/>
    <property type="evidence" value="ECO:0007669"/>
    <property type="project" value="InterPro"/>
</dbReference>
<dbReference type="InterPro" id="IPR001680">
    <property type="entry name" value="WD40_rpt"/>
</dbReference>
<feature type="domain" description="WD repeat-containing protein 75 second beta-propeller" evidence="9">
    <location>
        <begin position="358"/>
        <end position="509"/>
    </location>
</feature>
<proteinExistence type="predicted"/>
<dbReference type="GO" id="GO:2000234">
    <property type="term" value="P:positive regulation of rRNA processing"/>
    <property type="evidence" value="ECO:0007669"/>
    <property type="project" value="TreeGrafter"/>
</dbReference>
<dbReference type="GO" id="GO:0006364">
    <property type="term" value="P:rRNA processing"/>
    <property type="evidence" value="ECO:0007669"/>
    <property type="project" value="UniProtKB-KW"/>
</dbReference>
<keyword evidence="5" id="KW-0677">Repeat</keyword>
<dbReference type="InterPro" id="IPR015943">
    <property type="entry name" value="WD40/YVTN_repeat-like_dom_sf"/>
</dbReference>
<sequence length="896" mass="100567">MGVKTYSENVSNNEYVFNRKAGRSIIERRPVLSPDGESVVLIVENIVRVYNIQTGDCSRTLETETLIQELVAVQFPKNEEYNLYGCSDTGCVTIWTWEKGAVLREINLQIPKNMKVLTFDLIDSKECFITAVGPSSKYIYLATYSIETGALLYEYTDTRPFYYDILRVAIGWCNGDRFAAISNGTKLLFIQNLFQPHLRTEIININKFRILSVAAHHEENAVAVTDAFGRITVIRGNLFDYRQVAREVLHWHFLPPLAVCFSVQGNYLLSGGMEKVLVKWTLGNLANKANEKIFMPRLPGIIRFITASSSHIAVTLTNNSVVVANAQLRVVSTVLECGGLSPVARAINTALVYHRPLDALLMGGRTGHLQLYSTTSNKVLYNIDITEMNSIPAERQNLLPLETEITCAAVSGNGSWLVTSEYRNDGVNYPEEKLKFWSAQLKNTSPFKLNTCVNLSHGGCNIVCLAINFRGEFCVSAGKDQKIRIWRRENTLQQHRKKVTWSCITACYYSSGTAHFLSHGILNNFKIGEKVIKGRMEDMPYLKETEKKNDVIAKIFNIHKENSLVDDDVMNQGMNKDEEFDMGGVAISQDGSLIAAWFGCKLTLWDTHLCNLRTTLSHPALRPKGQHVQFGSNDAAHYLVCTTEKCLAVWSLLSLTVKWYVQLKTTCLAADPSTNKMAVISTNNDVFVFTPHNSAPLMVHKCLLDPRTGVFKQCTFGASTKEDVRLYMMRNDSEIYCLEPAQSDEGKLEAISHRNLPASKFGAMLAEQRVSEVRAAQPGQLQFADVHALGRNVIAHFMSAAPHMMPPMSLLCTSILEYISGQKEIEEIEEDDKQNEAETPSSDDEDIHMLISDNAPTPNMTTELWTPNYNQVKEKRLNKILNEPFLDLHATATVFD</sequence>
<evidence type="ECO:0000256" key="7">
    <source>
        <dbReference type="ARBA" id="ARBA00023242"/>
    </source>
</evidence>
<evidence type="ECO:0000256" key="2">
    <source>
        <dbReference type="ARBA" id="ARBA00022517"/>
    </source>
</evidence>
<keyword evidence="6" id="KW-0804">Transcription</keyword>
<comment type="subcellular location">
    <subcellularLocation>
        <location evidence="1">Nucleus</location>
        <location evidence="1">Nucleolus</location>
    </subcellularLocation>
</comment>
<evidence type="ECO:0000256" key="3">
    <source>
        <dbReference type="ARBA" id="ARBA00022552"/>
    </source>
</evidence>
<dbReference type="Pfam" id="PF23869">
    <property type="entry name" value="Beta-prop_WDR75_1st"/>
    <property type="match status" value="1"/>
</dbReference>
<protein>
    <recommendedName>
        <fullName evidence="9">WD repeat-containing protein 75 second beta-propeller domain-containing protein</fullName>
    </recommendedName>
</protein>
<evidence type="ECO:0000313" key="11">
    <source>
        <dbReference type="Proteomes" id="UP001314205"/>
    </source>
</evidence>
<dbReference type="SMART" id="SM00320">
    <property type="entry name" value="WD40"/>
    <property type="match status" value="3"/>
</dbReference>
<evidence type="ECO:0000256" key="4">
    <source>
        <dbReference type="ARBA" id="ARBA00022574"/>
    </source>
</evidence>
<gene>
    <name evidence="10" type="ORF">PARMNEM_LOCUS2069</name>
</gene>
<name>A0AAV1KB52_9NEOP</name>
<evidence type="ECO:0000313" key="10">
    <source>
        <dbReference type="EMBL" id="CAK1580238.1"/>
    </source>
</evidence>
<reference evidence="10 11" key="1">
    <citation type="submission" date="2023-11" db="EMBL/GenBank/DDBJ databases">
        <authorList>
            <person name="Hedman E."/>
            <person name="Englund M."/>
            <person name="Stromberg M."/>
            <person name="Nyberg Akerstrom W."/>
            <person name="Nylinder S."/>
            <person name="Jareborg N."/>
            <person name="Kallberg Y."/>
            <person name="Kronander E."/>
        </authorList>
    </citation>
    <scope>NUCLEOTIDE SEQUENCE [LARGE SCALE GENOMIC DNA]</scope>
</reference>
<dbReference type="Pfam" id="PF23769">
    <property type="entry name" value="Beta-prop_WDR75_2nd"/>
    <property type="match status" value="2"/>
</dbReference>
<dbReference type="SUPFAM" id="SSF50978">
    <property type="entry name" value="WD40 repeat-like"/>
    <property type="match status" value="2"/>
</dbReference>
<keyword evidence="11" id="KW-1185">Reference proteome</keyword>
<organism evidence="10 11">
    <name type="scientific">Parnassius mnemosyne</name>
    <name type="common">clouded apollo</name>
    <dbReference type="NCBI Taxonomy" id="213953"/>
    <lineage>
        <taxon>Eukaryota</taxon>
        <taxon>Metazoa</taxon>
        <taxon>Ecdysozoa</taxon>
        <taxon>Arthropoda</taxon>
        <taxon>Hexapoda</taxon>
        <taxon>Insecta</taxon>
        <taxon>Pterygota</taxon>
        <taxon>Neoptera</taxon>
        <taxon>Endopterygota</taxon>
        <taxon>Lepidoptera</taxon>
        <taxon>Glossata</taxon>
        <taxon>Ditrysia</taxon>
        <taxon>Papilionoidea</taxon>
        <taxon>Papilionidae</taxon>
        <taxon>Parnassiinae</taxon>
        <taxon>Parnassini</taxon>
        <taxon>Parnassius</taxon>
        <taxon>Driopa</taxon>
    </lineage>
</organism>
<dbReference type="GO" id="GO:0003723">
    <property type="term" value="F:RNA binding"/>
    <property type="evidence" value="ECO:0007669"/>
    <property type="project" value="InterPro"/>
</dbReference>
<evidence type="ECO:0000256" key="6">
    <source>
        <dbReference type="ARBA" id="ARBA00023163"/>
    </source>
</evidence>
<evidence type="ECO:0000256" key="1">
    <source>
        <dbReference type="ARBA" id="ARBA00004604"/>
    </source>
</evidence>
<keyword evidence="3" id="KW-0698">rRNA processing</keyword>
<dbReference type="PANTHER" id="PTHR44215:SF1">
    <property type="entry name" value="WD REPEAT-CONTAINING PROTEIN 75"/>
    <property type="match status" value="1"/>
</dbReference>